<dbReference type="PANTHER" id="PTHR38687:SF1">
    <property type="entry name" value="CELL DIVISION PROTEIN DEDD"/>
    <property type="match status" value="1"/>
</dbReference>
<evidence type="ECO:0000313" key="4">
    <source>
        <dbReference type="EMBL" id="KAB0587388.1"/>
    </source>
</evidence>
<accession>A0A6A1R3Y0</accession>
<keyword evidence="2" id="KW-0812">Transmembrane</keyword>
<name>A0A6A1R3Y0_9BURK</name>
<protein>
    <submittedName>
        <fullName evidence="4">SPOR domain-containing protein</fullName>
    </submittedName>
</protein>
<feature type="compositionally biased region" description="Basic and acidic residues" evidence="1">
    <location>
        <begin position="155"/>
        <end position="185"/>
    </location>
</feature>
<feature type="compositionally biased region" description="Pro residues" evidence="1">
    <location>
        <begin position="129"/>
        <end position="154"/>
    </location>
</feature>
<dbReference type="InterPro" id="IPR052521">
    <property type="entry name" value="Cell_div_SPOR-domain"/>
</dbReference>
<feature type="compositionally biased region" description="Polar residues" evidence="1">
    <location>
        <begin position="17"/>
        <end position="29"/>
    </location>
</feature>
<dbReference type="AlphaFoldDB" id="A0A6A1R3Y0"/>
<reference evidence="4" key="1">
    <citation type="submission" date="2019-09" db="EMBL/GenBank/DDBJ databases">
        <title>Draft genome sequences of 48 bacterial type strains from the CCUG.</title>
        <authorList>
            <person name="Tunovic T."/>
            <person name="Pineiro-Iglesias B."/>
            <person name="Unosson C."/>
            <person name="Inganas E."/>
            <person name="Ohlen M."/>
            <person name="Cardew S."/>
            <person name="Jensie-Markopoulos S."/>
            <person name="Salva-Serra F."/>
            <person name="Jaen-Luchoro D."/>
            <person name="Karlsson R."/>
            <person name="Svensson-Stadler L."/>
            <person name="Chun J."/>
            <person name="Moore E."/>
        </authorList>
    </citation>
    <scope>NUCLEOTIDE SEQUENCE</scope>
    <source>
        <strain evidence="4">CCUG 15333</strain>
    </source>
</reference>
<feature type="domain" description="SPOR" evidence="3">
    <location>
        <begin position="212"/>
        <end position="290"/>
    </location>
</feature>
<evidence type="ECO:0000256" key="2">
    <source>
        <dbReference type="SAM" id="Phobius"/>
    </source>
</evidence>
<evidence type="ECO:0000256" key="1">
    <source>
        <dbReference type="SAM" id="MobiDB-lite"/>
    </source>
</evidence>
<feature type="region of interest" description="Disordered" evidence="1">
    <location>
        <begin position="8"/>
        <end position="31"/>
    </location>
</feature>
<dbReference type="EMBL" id="VZOT01000003">
    <property type="protein sequence ID" value="KAB0587388.1"/>
    <property type="molecule type" value="Genomic_DNA"/>
</dbReference>
<organism evidence="4">
    <name type="scientific">Comamonas kerstersii</name>
    <dbReference type="NCBI Taxonomy" id="225992"/>
    <lineage>
        <taxon>Bacteria</taxon>
        <taxon>Pseudomonadati</taxon>
        <taxon>Pseudomonadota</taxon>
        <taxon>Betaproteobacteria</taxon>
        <taxon>Burkholderiales</taxon>
        <taxon>Comamonadaceae</taxon>
        <taxon>Comamonas</taxon>
    </lineage>
</organism>
<feature type="transmembrane region" description="Helical" evidence="2">
    <location>
        <begin position="42"/>
        <end position="60"/>
    </location>
</feature>
<feature type="region of interest" description="Disordered" evidence="1">
    <location>
        <begin position="118"/>
        <end position="185"/>
    </location>
</feature>
<dbReference type="GO" id="GO:0030428">
    <property type="term" value="C:cell septum"/>
    <property type="evidence" value="ECO:0007669"/>
    <property type="project" value="TreeGrafter"/>
</dbReference>
<dbReference type="InterPro" id="IPR007730">
    <property type="entry name" value="SPOR-like_dom"/>
</dbReference>
<dbReference type="RefSeq" id="WP_151043444.1">
    <property type="nucleotide sequence ID" value="NZ_VZOT01000003.1"/>
</dbReference>
<gene>
    <name evidence="4" type="ORF">F7P80_06240</name>
</gene>
<dbReference type="GO" id="GO:0032506">
    <property type="term" value="P:cytokinetic process"/>
    <property type="evidence" value="ECO:0007669"/>
    <property type="project" value="TreeGrafter"/>
</dbReference>
<dbReference type="PROSITE" id="PS51724">
    <property type="entry name" value="SPOR"/>
    <property type="match status" value="1"/>
</dbReference>
<dbReference type="PANTHER" id="PTHR38687">
    <property type="entry name" value="CELL DIVISION PROTEIN DEDD-RELATED"/>
    <property type="match status" value="1"/>
</dbReference>
<dbReference type="Gene3D" id="3.30.70.1070">
    <property type="entry name" value="Sporulation related repeat"/>
    <property type="match status" value="1"/>
</dbReference>
<comment type="caution">
    <text evidence="4">The sequence shown here is derived from an EMBL/GenBank/DDBJ whole genome shotgun (WGS) entry which is preliminary data.</text>
</comment>
<dbReference type="GO" id="GO:0032153">
    <property type="term" value="C:cell division site"/>
    <property type="evidence" value="ECO:0007669"/>
    <property type="project" value="TreeGrafter"/>
</dbReference>
<dbReference type="Pfam" id="PF05036">
    <property type="entry name" value="SPOR"/>
    <property type="match status" value="1"/>
</dbReference>
<keyword evidence="2" id="KW-0472">Membrane</keyword>
<dbReference type="InterPro" id="IPR036680">
    <property type="entry name" value="SPOR-like_sf"/>
</dbReference>
<sequence>MALFKFRWPGQKKESEQTPVRRSRLAQSESVEDMRRRAQHRLIGAAVLVALGVIGFPILFDTQPRPIPVDVPIEIPDRNEVAPMMVPGNQAQTETGLRAEQGAGGAAPFVPDAALDDGEELVGNEPAPLAVPKPPEPPRLVPEPAAPATVPVPKPEIKPEPKPEPKQEVKPEPQPERPKPAVSEAERVRALLEGRTPAPAPAAAAAPAKAKASKQGRFIVQVGAFADGSKAAEVRGKLERAGLKTYVQVIETKDGKRTRVRVGPFESRDEADKAATRIKGMGLAASVLTL</sequence>
<evidence type="ECO:0000259" key="3">
    <source>
        <dbReference type="PROSITE" id="PS51724"/>
    </source>
</evidence>
<dbReference type="GO" id="GO:0042834">
    <property type="term" value="F:peptidoglycan binding"/>
    <property type="evidence" value="ECO:0007669"/>
    <property type="project" value="InterPro"/>
</dbReference>
<proteinExistence type="predicted"/>
<dbReference type="SUPFAM" id="SSF110997">
    <property type="entry name" value="Sporulation related repeat"/>
    <property type="match status" value="1"/>
</dbReference>
<keyword evidence="2" id="KW-1133">Transmembrane helix</keyword>